<organism evidence="1 2">
    <name type="scientific">Orycteropus afer afer</name>
    <dbReference type="NCBI Taxonomy" id="1230840"/>
    <lineage>
        <taxon>Eukaryota</taxon>
        <taxon>Metazoa</taxon>
        <taxon>Chordata</taxon>
        <taxon>Craniata</taxon>
        <taxon>Vertebrata</taxon>
        <taxon>Euteleostomi</taxon>
        <taxon>Mammalia</taxon>
        <taxon>Eutheria</taxon>
        <taxon>Afrotheria</taxon>
        <taxon>Tubulidentata</taxon>
        <taxon>Orycteropodidae</taxon>
        <taxon>Orycteropus</taxon>
    </lineage>
</organism>
<dbReference type="RefSeq" id="XP_042638227.1">
    <property type="nucleotide sequence ID" value="XM_042782293.1"/>
</dbReference>
<proteinExistence type="predicted"/>
<reference evidence="2" key="1">
    <citation type="submission" date="2025-08" db="UniProtKB">
        <authorList>
            <consortium name="RefSeq"/>
        </authorList>
    </citation>
    <scope>IDENTIFICATION</scope>
</reference>
<evidence type="ECO:0000313" key="1">
    <source>
        <dbReference type="Proteomes" id="UP000694850"/>
    </source>
</evidence>
<dbReference type="Proteomes" id="UP000694850">
    <property type="component" value="Unplaced"/>
</dbReference>
<accession>A0AC54ZBH8</accession>
<name>A0AC54ZBH8_ORYAF</name>
<protein>
    <submittedName>
        <fullName evidence="2">Acid sphingomyelinase-like phosphodiesterase 3a</fullName>
    </submittedName>
</protein>
<evidence type="ECO:0000313" key="2">
    <source>
        <dbReference type="RefSeq" id="XP_042638227.1"/>
    </source>
</evidence>
<gene>
    <name evidence="2" type="primary">SMPDL3A</name>
</gene>
<keyword evidence="1" id="KW-1185">Reference proteome</keyword>
<sequence>MALLGAFVYCVLAIWCYCPGLGLPLAPPNSGTSAPAVGQFWHVTDLHLDPTYHITDDHTKVCSSSKGANASNPGPFGDVLCDSPYQLILSAFDFIKNSGQETSFMIWTGDSPPHVPVPELSTDSVINVIANMTATLQSLFPSLQVFPVLGNHDYWPQDQLPVATSKVYNAVANLWKPWLNEEAISTLRKGGFYSQKVTTNPRLRIISLNTNLYYSPNVVTLNKTDPANQFEWLENTLNSSWQNKEKVYLIAHIPVGYLPYSRSTTAMREYYNEKLIDIFRRYGDVIAGHFYGHTHRDSIMILSDKKGNPIGSLFVAPAVTPVKSVLEKQTNNPGVRLFQYDPHGYHLLVAVLHGDKYTYSPVPSLVTGSSSSSVNAPSEEKLMVVFEKATSKL</sequence>